<protein>
    <submittedName>
        <fullName evidence="1">Uncharacterized protein</fullName>
    </submittedName>
</protein>
<organism evidence="1 2">
    <name type="scientific">candidate division WWE3 bacterium RIFCSPLOWO2_01_FULL_41_18</name>
    <dbReference type="NCBI Taxonomy" id="1802625"/>
    <lineage>
        <taxon>Bacteria</taxon>
        <taxon>Katanobacteria</taxon>
    </lineage>
</organism>
<sequence length="72" mass="7798">MTVVDQLLEGIPVSLEDLKAEAVRGEGENPSGVIMALAAHNGVDNVAPAFLPPYPKRVYEAIQRQAWIVSVR</sequence>
<accession>A0A1F4VEA0</accession>
<proteinExistence type="predicted"/>
<comment type="caution">
    <text evidence="1">The sequence shown here is derived from an EMBL/GenBank/DDBJ whole genome shotgun (WGS) entry which is preliminary data.</text>
</comment>
<evidence type="ECO:0000313" key="2">
    <source>
        <dbReference type="Proteomes" id="UP000176504"/>
    </source>
</evidence>
<name>A0A1F4VEA0_UNCKA</name>
<evidence type="ECO:0000313" key="1">
    <source>
        <dbReference type="EMBL" id="OGC55023.1"/>
    </source>
</evidence>
<dbReference type="EMBL" id="MEVI01000003">
    <property type="protein sequence ID" value="OGC55023.1"/>
    <property type="molecule type" value="Genomic_DNA"/>
</dbReference>
<dbReference type="Proteomes" id="UP000176504">
    <property type="component" value="Unassembled WGS sequence"/>
</dbReference>
<gene>
    <name evidence="1" type="ORF">A3A78_03510</name>
</gene>
<reference evidence="1 2" key="1">
    <citation type="journal article" date="2016" name="Nat. Commun.">
        <title>Thousands of microbial genomes shed light on interconnected biogeochemical processes in an aquifer system.</title>
        <authorList>
            <person name="Anantharaman K."/>
            <person name="Brown C.T."/>
            <person name="Hug L.A."/>
            <person name="Sharon I."/>
            <person name="Castelle C.J."/>
            <person name="Probst A.J."/>
            <person name="Thomas B.C."/>
            <person name="Singh A."/>
            <person name="Wilkins M.J."/>
            <person name="Karaoz U."/>
            <person name="Brodie E.L."/>
            <person name="Williams K.H."/>
            <person name="Hubbard S.S."/>
            <person name="Banfield J.F."/>
        </authorList>
    </citation>
    <scope>NUCLEOTIDE SEQUENCE [LARGE SCALE GENOMIC DNA]</scope>
</reference>
<dbReference type="AlphaFoldDB" id="A0A1F4VEA0"/>